<organism evidence="1 2">
    <name type="scientific">Rhabditophanes sp. KR3021</name>
    <dbReference type="NCBI Taxonomy" id="114890"/>
    <lineage>
        <taxon>Eukaryota</taxon>
        <taxon>Metazoa</taxon>
        <taxon>Ecdysozoa</taxon>
        <taxon>Nematoda</taxon>
        <taxon>Chromadorea</taxon>
        <taxon>Rhabditida</taxon>
        <taxon>Tylenchina</taxon>
        <taxon>Panagrolaimomorpha</taxon>
        <taxon>Strongyloidoidea</taxon>
        <taxon>Alloionematidae</taxon>
        <taxon>Rhabditophanes</taxon>
    </lineage>
</organism>
<proteinExistence type="predicted"/>
<accession>A0AC35TSH0</accession>
<name>A0AC35TSH0_9BILA</name>
<protein>
    <submittedName>
        <fullName evidence="2">Ferroxidase</fullName>
    </submittedName>
</protein>
<dbReference type="WBParaSite" id="RSKR_0000363700.1">
    <property type="protein sequence ID" value="RSKR_0000363700.1"/>
    <property type="gene ID" value="RSKR_0000363700"/>
</dbReference>
<dbReference type="Proteomes" id="UP000095286">
    <property type="component" value="Unplaced"/>
</dbReference>
<evidence type="ECO:0000313" key="2">
    <source>
        <dbReference type="WBParaSite" id="RSKR_0000363700.1"/>
    </source>
</evidence>
<evidence type="ECO:0000313" key="1">
    <source>
        <dbReference type="Proteomes" id="UP000095286"/>
    </source>
</evidence>
<reference evidence="2" key="1">
    <citation type="submission" date="2016-11" db="UniProtKB">
        <authorList>
            <consortium name="WormBaseParasite"/>
        </authorList>
    </citation>
    <scope>IDENTIFICATION</scope>
    <source>
        <strain evidence="2">KR3021</strain>
    </source>
</reference>
<sequence length="134" mass="16079">MLHLLPRISRAFVQRRFCQFTISELEFERKCEEYLHNTVEYLDTLPEIVQCDNEYDVNYSMGVLTAKIDDKVGTYVINKQTPNRQIWLSSPLSGPKRYNFVDNEWVYTHDHVPLNDLLTKEFRKIFKNDKIKFQ</sequence>